<keyword evidence="1" id="KW-0863">Zinc-finger</keyword>
<name>A0AAD9V2M2_ACRCE</name>
<comment type="caution">
    <text evidence="3">The sequence shown here is derived from an EMBL/GenBank/DDBJ whole genome shotgun (WGS) entry which is preliminary data.</text>
</comment>
<feature type="domain" description="CCHC-type" evidence="2">
    <location>
        <begin position="200"/>
        <end position="215"/>
    </location>
</feature>
<keyword evidence="4" id="KW-1185">Reference proteome</keyword>
<reference evidence="3" key="2">
    <citation type="journal article" date="2023" name="Science">
        <title>Genomic signatures of disease resistance in endangered staghorn corals.</title>
        <authorList>
            <person name="Vollmer S.V."/>
            <person name="Selwyn J.D."/>
            <person name="Despard B.A."/>
            <person name="Roesel C.L."/>
        </authorList>
    </citation>
    <scope>NUCLEOTIDE SEQUENCE</scope>
    <source>
        <strain evidence="3">K2</strain>
    </source>
</reference>
<organism evidence="3 4">
    <name type="scientific">Acropora cervicornis</name>
    <name type="common">Staghorn coral</name>
    <dbReference type="NCBI Taxonomy" id="6130"/>
    <lineage>
        <taxon>Eukaryota</taxon>
        <taxon>Metazoa</taxon>
        <taxon>Cnidaria</taxon>
        <taxon>Anthozoa</taxon>
        <taxon>Hexacorallia</taxon>
        <taxon>Scleractinia</taxon>
        <taxon>Astrocoeniina</taxon>
        <taxon>Acroporidae</taxon>
        <taxon>Acropora</taxon>
    </lineage>
</organism>
<accession>A0AAD9V2M2</accession>
<evidence type="ECO:0000313" key="3">
    <source>
        <dbReference type="EMBL" id="KAK2558963.1"/>
    </source>
</evidence>
<dbReference type="EMBL" id="JARQWQ010000042">
    <property type="protein sequence ID" value="KAK2558963.1"/>
    <property type="molecule type" value="Genomic_DNA"/>
</dbReference>
<proteinExistence type="predicted"/>
<dbReference type="GO" id="GO:0003676">
    <property type="term" value="F:nucleic acid binding"/>
    <property type="evidence" value="ECO:0007669"/>
    <property type="project" value="InterPro"/>
</dbReference>
<reference evidence="3" key="1">
    <citation type="journal article" date="2023" name="G3 (Bethesda)">
        <title>Whole genome assembly and annotation of the endangered Caribbean coral Acropora cervicornis.</title>
        <authorList>
            <person name="Selwyn J.D."/>
            <person name="Vollmer S.V."/>
        </authorList>
    </citation>
    <scope>NUCLEOTIDE SEQUENCE</scope>
    <source>
        <strain evidence="3">K2</strain>
    </source>
</reference>
<protein>
    <recommendedName>
        <fullName evidence="2">CCHC-type domain-containing protein</fullName>
    </recommendedName>
</protein>
<keyword evidence="1" id="KW-0862">Zinc</keyword>
<evidence type="ECO:0000256" key="1">
    <source>
        <dbReference type="PROSITE-ProRule" id="PRU00047"/>
    </source>
</evidence>
<gene>
    <name evidence="3" type="ORF">P5673_018591</name>
</gene>
<dbReference type="GO" id="GO:0008270">
    <property type="term" value="F:zinc ion binding"/>
    <property type="evidence" value="ECO:0007669"/>
    <property type="project" value="UniProtKB-KW"/>
</dbReference>
<evidence type="ECO:0000259" key="2">
    <source>
        <dbReference type="PROSITE" id="PS50158"/>
    </source>
</evidence>
<evidence type="ECO:0000313" key="4">
    <source>
        <dbReference type="Proteomes" id="UP001249851"/>
    </source>
</evidence>
<sequence>MASSILPGRPNLFPGVDTSLPVEEFRVRKYKLQDAYGETNNIFLSKRSKPCRGGRHLCKQLRVNSSGILIKLATHIKILRVRVHYPYPFTDFGLEDREQHQELAGVSALYIALQQALPGSLLIAYQEWLHRKPRKDGLFKQVVYRMDVEERKKGAVHNVTREPTPKCVVCHGPHQVTSCKNWGKNSIANRCEISKKNELCYRCLRSGHQGKNCPENNGCGINDCKGTHHFHVHFECRYKPPERVDACRNAKRLWRL</sequence>
<dbReference type="Proteomes" id="UP001249851">
    <property type="component" value="Unassembled WGS sequence"/>
</dbReference>
<keyword evidence="1" id="KW-0479">Metal-binding</keyword>
<dbReference type="InterPro" id="IPR001878">
    <property type="entry name" value="Znf_CCHC"/>
</dbReference>
<dbReference type="AlphaFoldDB" id="A0AAD9V2M2"/>
<dbReference type="PROSITE" id="PS50158">
    <property type="entry name" value="ZF_CCHC"/>
    <property type="match status" value="1"/>
</dbReference>